<evidence type="ECO:0000313" key="2">
    <source>
        <dbReference type="EMBL" id="KAB1438566.1"/>
    </source>
</evidence>
<dbReference type="RefSeq" id="WP_151146216.1">
    <property type="nucleotide sequence ID" value="NZ_WAGX01000005.1"/>
</dbReference>
<keyword evidence="1" id="KW-0812">Transmembrane</keyword>
<feature type="transmembrane region" description="Helical" evidence="1">
    <location>
        <begin position="426"/>
        <end position="445"/>
    </location>
</feature>
<gene>
    <name evidence="2" type="ORF">F7O84_13620</name>
</gene>
<evidence type="ECO:0000256" key="1">
    <source>
        <dbReference type="SAM" id="Phobius"/>
    </source>
</evidence>
<feature type="transmembrane region" description="Helical" evidence="1">
    <location>
        <begin position="75"/>
        <end position="98"/>
    </location>
</feature>
<keyword evidence="3" id="KW-1185">Reference proteome</keyword>
<feature type="transmembrane region" description="Helical" evidence="1">
    <location>
        <begin position="368"/>
        <end position="391"/>
    </location>
</feature>
<name>A0A7V7UGK4_9FIRM</name>
<dbReference type="AlphaFoldDB" id="A0A7V7UGK4"/>
<feature type="transmembrane region" description="Helical" evidence="1">
    <location>
        <begin position="397"/>
        <end position="414"/>
    </location>
</feature>
<keyword evidence="1" id="KW-0472">Membrane</keyword>
<reference evidence="2 3" key="1">
    <citation type="submission" date="2019-09" db="EMBL/GenBank/DDBJ databases">
        <authorList>
            <person name="Valk L.C."/>
        </authorList>
    </citation>
    <scope>NUCLEOTIDE SEQUENCE [LARGE SCALE GENOMIC DNA]</scope>
    <source>
        <strain evidence="2">GalUA</strain>
    </source>
</reference>
<keyword evidence="1" id="KW-1133">Transmembrane helix</keyword>
<protein>
    <recommendedName>
        <fullName evidence="4">Glycosyltransferase RgtA/B/C/D-like domain-containing protein</fullName>
    </recommendedName>
</protein>
<evidence type="ECO:0000313" key="3">
    <source>
        <dbReference type="Proteomes" id="UP000461768"/>
    </source>
</evidence>
<sequence>MNQLLQLRKNHKVRAYFIFGLFTGLVVLMHWLIQGWEGDDYYYSQVLNDISLKRFFLNNYYYHSSRLIIDSYSAIILHISMTLWKILNIIMIACVPLLTIKMLNLTVNMNHAMICTGIFMFYPFYALSECGWAVTTMYYFWVNIFAMIAIYYALKQVKGEKLRWFEILMAICANIIASNKEQISLILLILFVVLFFYQFFNKQTKRLLAIQSIIAFSELIFSFISPGNQVRTQVEIAEALVDFKMLSFLDKLQLGYATTVYYIIDNLFFVLLCLLLCIYIFRVTKSVFYRMLAAFPLLLCLALGYFRNIVIEFIPGVDRITNALGTYGVIDLSNFDIRSAYIPLVLLGMICACVLVCIFIIYPNFKGFLIISAIIGGFLSRMAMGFSPTIYRSGKRTFIPLIMIFLICDCYIFCDMIDKKIVDDKFKYLLISIGCISFISTLTYIR</sequence>
<feature type="transmembrane region" description="Helical" evidence="1">
    <location>
        <begin position="260"/>
        <end position="281"/>
    </location>
</feature>
<feature type="transmembrane region" description="Helical" evidence="1">
    <location>
        <begin position="288"/>
        <end position="306"/>
    </location>
</feature>
<feature type="transmembrane region" description="Helical" evidence="1">
    <location>
        <begin position="15"/>
        <end position="33"/>
    </location>
</feature>
<reference evidence="2 3" key="2">
    <citation type="submission" date="2020-02" db="EMBL/GenBank/DDBJ databases">
        <title>Candidatus Galacturonibacter soehngenii shows hetero-acetogenic catabolism of galacturonic acid but lacks a canonical carbon monoxide dehydrogenase/acetyl-CoA synthase complex.</title>
        <authorList>
            <person name="Diender M."/>
            <person name="Stouten G.R."/>
            <person name="Petersen J.F."/>
            <person name="Nielsen P.H."/>
            <person name="Dueholm M.S."/>
            <person name="Pronk J.T."/>
            <person name="Van Loosdrecht M.C.M."/>
        </authorList>
    </citation>
    <scope>NUCLEOTIDE SEQUENCE [LARGE SCALE GENOMIC DNA]</scope>
    <source>
        <strain evidence="2">GalUA</strain>
    </source>
</reference>
<dbReference type="Proteomes" id="UP000461768">
    <property type="component" value="Unassembled WGS sequence"/>
</dbReference>
<accession>A0A7V7UGK4</accession>
<organism evidence="2 3">
    <name type="scientific">Candidatus Galacturonatibacter soehngenii</name>
    <dbReference type="NCBI Taxonomy" id="2307010"/>
    <lineage>
        <taxon>Bacteria</taxon>
        <taxon>Bacillati</taxon>
        <taxon>Bacillota</taxon>
        <taxon>Clostridia</taxon>
        <taxon>Lachnospirales</taxon>
        <taxon>Lachnospiraceae</taxon>
        <taxon>Candidatus Galacturonatibacter</taxon>
    </lineage>
</organism>
<evidence type="ECO:0008006" key="4">
    <source>
        <dbReference type="Google" id="ProtNLM"/>
    </source>
</evidence>
<comment type="caution">
    <text evidence="2">The sequence shown here is derived from an EMBL/GenBank/DDBJ whole genome shotgun (WGS) entry which is preliminary data.</text>
</comment>
<proteinExistence type="predicted"/>
<dbReference type="EMBL" id="WAGX01000005">
    <property type="protein sequence ID" value="KAB1438566.1"/>
    <property type="molecule type" value="Genomic_DNA"/>
</dbReference>
<feature type="transmembrane region" description="Helical" evidence="1">
    <location>
        <begin position="105"/>
        <end position="125"/>
    </location>
</feature>
<feature type="transmembrane region" description="Helical" evidence="1">
    <location>
        <begin position="183"/>
        <end position="200"/>
    </location>
</feature>
<feature type="transmembrane region" description="Helical" evidence="1">
    <location>
        <begin position="137"/>
        <end position="154"/>
    </location>
</feature>
<feature type="transmembrane region" description="Helical" evidence="1">
    <location>
        <begin position="340"/>
        <end position="361"/>
    </location>
</feature>
<dbReference type="OrthoDB" id="2284195at2"/>